<accession>A0ACA9UEX8</accession>
<reference evidence="1" key="2">
    <citation type="submission" date="2021-10" db="EMBL/GenBank/DDBJ databases">
        <authorList>
            <person name="Piombo E."/>
        </authorList>
    </citation>
    <scope>NUCLEOTIDE SEQUENCE</scope>
</reference>
<name>A0ACA9UEX8_BIOOC</name>
<keyword evidence="2" id="KW-1185">Reference proteome</keyword>
<proteinExistence type="predicted"/>
<dbReference type="EMBL" id="CADEHS020000422">
    <property type="protein sequence ID" value="CAG9951831.1"/>
    <property type="molecule type" value="Genomic_DNA"/>
</dbReference>
<evidence type="ECO:0000313" key="2">
    <source>
        <dbReference type="Proteomes" id="UP000836387"/>
    </source>
</evidence>
<dbReference type="Proteomes" id="UP000836387">
    <property type="component" value="Unassembled WGS sequence"/>
</dbReference>
<gene>
    <name evidence="1" type="ORF">CRV2_00021259</name>
</gene>
<reference evidence="1" key="1">
    <citation type="submission" date="2020-04" db="EMBL/GenBank/DDBJ databases">
        <authorList>
            <person name="Broberg M."/>
        </authorList>
    </citation>
    <scope>NUCLEOTIDE SEQUENCE</scope>
</reference>
<protein>
    <submittedName>
        <fullName evidence="1">Uncharacterized protein</fullName>
    </submittedName>
</protein>
<evidence type="ECO:0000313" key="1">
    <source>
        <dbReference type="EMBL" id="CAG9951831.1"/>
    </source>
</evidence>
<comment type="caution">
    <text evidence="1">The sequence shown here is derived from an EMBL/GenBank/DDBJ whole genome shotgun (WGS) entry which is preliminary data.</text>
</comment>
<organism evidence="1 2">
    <name type="scientific">Clonostachys rosea f. rosea IK726</name>
    <dbReference type="NCBI Taxonomy" id="1349383"/>
    <lineage>
        <taxon>Eukaryota</taxon>
        <taxon>Fungi</taxon>
        <taxon>Dikarya</taxon>
        <taxon>Ascomycota</taxon>
        <taxon>Pezizomycotina</taxon>
        <taxon>Sordariomycetes</taxon>
        <taxon>Hypocreomycetidae</taxon>
        <taxon>Hypocreales</taxon>
        <taxon>Bionectriaceae</taxon>
        <taxon>Clonostachys</taxon>
    </lineage>
</organism>
<sequence length="68" mass="7512">MPIKTATFTDMEPRVAVKKSRGLCDPWFHVGEGGGLDRHGQYNREDFAQTLNQVSLAIEIHLSTVAGI</sequence>